<evidence type="ECO:0000313" key="9">
    <source>
        <dbReference type="EMBL" id="PND37915.1"/>
    </source>
</evidence>
<dbReference type="FunFam" id="3.40.50.300:FF:000006">
    <property type="entry name" value="DNA-binding transcriptional regulator NtrC"/>
    <property type="match status" value="1"/>
</dbReference>
<dbReference type="InterPro" id="IPR025944">
    <property type="entry name" value="Sigma_54_int_dom_CS"/>
</dbReference>
<dbReference type="InterPro" id="IPR011006">
    <property type="entry name" value="CheY-like_superfamily"/>
</dbReference>
<organism evidence="9 10">
    <name type="scientific">Kinneretia aquatilis</name>
    <dbReference type="NCBI Taxonomy" id="2070761"/>
    <lineage>
        <taxon>Bacteria</taxon>
        <taxon>Pseudomonadati</taxon>
        <taxon>Pseudomonadota</taxon>
        <taxon>Betaproteobacteria</taxon>
        <taxon>Burkholderiales</taxon>
        <taxon>Sphaerotilaceae</taxon>
        <taxon>Roseateles</taxon>
    </lineage>
</organism>
<keyword evidence="1" id="KW-0547">Nucleotide-binding</keyword>
<feature type="domain" description="Response regulatory" evidence="8">
    <location>
        <begin position="15"/>
        <end position="129"/>
    </location>
</feature>
<dbReference type="Proteomes" id="UP000235916">
    <property type="component" value="Unassembled WGS sequence"/>
</dbReference>
<dbReference type="CDD" id="cd00009">
    <property type="entry name" value="AAA"/>
    <property type="match status" value="1"/>
</dbReference>
<dbReference type="InterPro" id="IPR025662">
    <property type="entry name" value="Sigma_54_int_dom_ATP-bd_1"/>
</dbReference>
<dbReference type="InterPro" id="IPR002078">
    <property type="entry name" value="Sigma_54_int"/>
</dbReference>
<dbReference type="GO" id="GO:0006355">
    <property type="term" value="P:regulation of DNA-templated transcription"/>
    <property type="evidence" value="ECO:0007669"/>
    <property type="project" value="InterPro"/>
</dbReference>
<dbReference type="PROSITE" id="PS50110">
    <property type="entry name" value="RESPONSE_REGULATORY"/>
    <property type="match status" value="1"/>
</dbReference>
<dbReference type="SUPFAM" id="SSF46689">
    <property type="entry name" value="Homeodomain-like"/>
    <property type="match status" value="1"/>
</dbReference>
<keyword evidence="2" id="KW-0067">ATP-binding</keyword>
<dbReference type="RefSeq" id="WP_102767835.1">
    <property type="nucleotide sequence ID" value="NZ_POSP01000003.1"/>
</dbReference>
<dbReference type="OrthoDB" id="9761705at2"/>
<evidence type="ECO:0000256" key="2">
    <source>
        <dbReference type="ARBA" id="ARBA00022840"/>
    </source>
</evidence>
<dbReference type="GO" id="GO:0000160">
    <property type="term" value="P:phosphorelay signal transduction system"/>
    <property type="evidence" value="ECO:0007669"/>
    <property type="project" value="InterPro"/>
</dbReference>
<dbReference type="Gene3D" id="3.40.50.2300">
    <property type="match status" value="1"/>
</dbReference>
<keyword evidence="3" id="KW-0805">Transcription regulation</keyword>
<feature type="domain" description="Sigma-54 factor interaction" evidence="7">
    <location>
        <begin position="187"/>
        <end position="417"/>
    </location>
</feature>
<feature type="modified residue" description="4-aspartylphosphate" evidence="6">
    <location>
        <position position="64"/>
    </location>
</feature>
<evidence type="ECO:0000259" key="8">
    <source>
        <dbReference type="PROSITE" id="PS50110"/>
    </source>
</evidence>
<dbReference type="Pfam" id="PF00072">
    <property type="entry name" value="Response_reg"/>
    <property type="match status" value="1"/>
</dbReference>
<dbReference type="InterPro" id="IPR009057">
    <property type="entry name" value="Homeodomain-like_sf"/>
</dbReference>
<dbReference type="GO" id="GO:0005524">
    <property type="term" value="F:ATP binding"/>
    <property type="evidence" value="ECO:0007669"/>
    <property type="project" value="UniProtKB-KW"/>
</dbReference>
<dbReference type="Gene3D" id="1.10.8.60">
    <property type="match status" value="1"/>
</dbReference>
<keyword evidence="10" id="KW-1185">Reference proteome</keyword>
<dbReference type="SMART" id="SM00382">
    <property type="entry name" value="AAA"/>
    <property type="match status" value="1"/>
</dbReference>
<comment type="caution">
    <text evidence="9">The sequence shown here is derived from an EMBL/GenBank/DDBJ whole genome shotgun (WGS) entry which is preliminary data.</text>
</comment>
<dbReference type="SUPFAM" id="SSF52540">
    <property type="entry name" value="P-loop containing nucleoside triphosphate hydrolases"/>
    <property type="match status" value="1"/>
</dbReference>
<dbReference type="InterPro" id="IPR002197">
    <property type="entry name" value="HTH_Fis"/>
</dbReference>
<proteinExistence type="predicted"/>
<dbReference type="SMART" id="SM00448">
    <property type="entry name" value="REC"/>
    <property type="match status" value="1"/>
</dbReference>
<dbReference type="AlphaFoldDB" id="A0A2N8KWT1"/>
<dbReference type="PROSITE" id="PS00688">
    <property type="entry name" value="SIGMA54_INTERACT_3"/>
    <property type="match status" value="1"/>
</dbReference>
<name>A0A2N8KWT1_9BURK</name>
<dbReference type="Gene3D" id="3.40.50.300">
    <property type="entry name" value="P-loop containing nucleotide triphosphate hydrolases"/>
    <property type="match status" value="1"/>
</dbReference>
<dbReference type="InterPro" id="IPR058031">
    <property type="entry name" value="AAA_lid_NorR"/>
</dbReference>
<dbReference type="Pfam" id="PF02954">
    <property type="entry name" value="HTH_8"/>
    <property type="match status" value="1"/>
</dbReference>
<keyword evidence="4" id="KW-0238">DNA-binding</keyword>
<dbReference type="PANTHER" id="PTHR32071">
    <property type="entry name" value="TRANSCRIPTIONAL REGULATORY PROTEIN"/>
    <property type="match status" value="1"/>
</dbReference>
<evidence type="ECO:0000313" key="10">
    <source>
        <dbReference type="Proteomes" id="UP000235916"/>
    </source>
</evidence>
<dbReference type="Pfam" id="PF00158">
    <property type="entry name" value="Sigma54_activat"/>
    <property type="match status" value="1"/>
</dbReference>
<dbReference type="Gene3D" id="1.10.10.60">
    <property type="entry name" value="Homeodomain-like"/>
    <property type="match status" value="1"/>
</dbReference>
<keyword evidence="6" id="KW-0597">Phosphoprotein</keyword>
<dbReference type="PROSITE" id="PS50045">
    <property type="entry name" value="SIGMA54_INTERACT_4"/>
    <property type="match status" value="1"/>
</dbReference>
<keyword evidence="5" id="KW-0804">Transcription</keyword>
<sequence>MSSSSSPAAVGPTHRLLVVDDEPDLRTLYELTLLREGYELETAGSVSEGLARLQAQSYSAVITDMRLPDGSGLDLLHWLEQQGRGEKTLVITAYGSAENAVEALKAGAYDYLTKPVDLRQFRLVVASALGRVPAAPPVVAKSPIAAPAAAAAPTAAPEPQASPVAKTPAPRAAAAAVPASNSALSRLAGQSPAMQEVRALIDKVSRSMAPVLLQGESGTGKELVARAIHDSGVRARQRFVAVNCGAIPEQLLEAEFFGYRKGAFTGAHEDREGFFQAADGGTLFLDEIGDLPLAMQSKLLRSIQERSVRPVGAVVEAPVNVRILSATHKDLSAEVAAGRFRQDLFYRLNVIQLRVPPLRERIEDVAQIGERVLQRIAQDAGVSPVPRLSADALELLGRYAFPGNVRELENLLHRALALSGGEWIMAADLGLPEDVLDDSQLGAFDALEPAEAGAVAGLGESDEALDQGQSQELPADLAVYLDEVEREILLRALARHRFNRTAAGAALGLSLRQIRYRMARLGITAGD</sequence>
<protein>
    <submittedName>
        <fullName evidence="9">Sigma-54-dependent Fis family transcriptional regulator</fullName>
    </submittedName>
</protein>
<evidence type="ECO:0000256" key="3">
    <source>
        <dbReference type="ARBA" id="ARBA00023015"/>
    </source>
</evidence>
<gene>
    <name evidence="9" type="ORF">C1O66_10505</name>
</gene>
<dbReference type="InterPro" id="IPR001789">
    <property type="entry name" value="Sig_transdc_resp-reg_receiver"/>
</dbReference>
<dbReference type="PROSITE" id="PS00675">
    <property type="entry name" value="SIGMA54_INTERACT_1"/>
    <property type="match status" value="1"/>
</dbReference>
<dbReference type="InterPro" id="IPR027417">
    <property type="entry name" value="P-loop_NTPase"/>
</dbReference>
<evidence type="ECO:0000256" key="1">
    <source>
        <dbReference type="ARBA" id="ARBA00022741"/>
    </source>
</evidence>
<evidence type="ECO:0000256" key="6">
    <source>
        <dbReference type="PROSITE-ProRule" id="PRU00169"/>
    </source>
</evidence>
<evidence type="ECO:0000256" key="4">
    <source>
        <dbReference type="ARBA" id="ARBA00023125"/>
    </source>
</evidence>
<dbReference type="SUPFAM" id="SSF52172">
    <property type="entry name" value="CheY-like"/>
    <property type="match status" value="1"/>
</dbReference>
<dbReference type="Pfam" id="PF25601">
    <property type="entry name" value="AAA_lid_14"/>
    <property type="match status" value="1"/>
</dbReference>
<accession>A0A2N8KWT1</accession>
<dbReference type="InterPro" id="IPR025943">
    <property type="entry name" value="Sigma_54_int_dom_ATP-bd_2"/>
</dbReference>
<dbReference type="InterPro" id="IPR003593">
    <property type="entry name" value="AAA+_ATPase"/>
</dbReference>
<dbReference type="PROSITE" id="PS00676">
    <property type="entry name" value="SIGMA54_INTERACT_2"/>
    <property type="match status" value="1"/>
</dbReference>
<reference evidence="9 10" key="1">
    <citation type="submission" date="2018-01" db="EMBL/GenBank/DDBJ databases">
        <title>Draft genome sequence of Paucibacter aquatile CR182 isolated from freshwater of the Nakdong River.</title>
        <authorList>
            <person name="Choi A."/>
            <person name="Chung E.J."/>
        </authorList>
    </citation>
    <scope>NUCLEOTIDE SEQUENCE [LARGE SCALE GENOMIC DNA]</scope>
    <source>
        <strain evidence="9 10">CR182</strain>
    </source>
</reference>
<dbReference type="GO" id="GO:0043565">
    <property type="term" value="F:sequence-specific DNA binding"/>
    <property type="evidence" value="ECO:0007669"/>
    <property type="project" value="InterPro"/>
</dbReference>
<dbReference type="EMBL" id="POSP01000003">
    <property type="protein sequence ID" value="PND37915.1"/>
    <property type="molecule type" value="Genomic_DNA"/>
</dbReference>
<dbReference type="PANTHER" id="PTHR32071:SF100">
    <property type="entry name" value="RESPONSE REGULATOR PROTEIN PILR"/>
    <property type="match status" value="1"/>
</dbReference>
<evidence type="ECO:0000256" key="5">
    <source>
        <dbReference type="ARBA" id="ARBA00023163"/>
    </source>
</evidence>
<evidence type="ECO:0000259" key="7">
    <source>
        <dbReference type="PROSITE" id="PS50045"/>
    </source>
</evidence>